<sequence>MKRLAAVLGDQGRKHWQARTAYRRLAKHLNAMPVGFPRSVSGVEKRILRSIFTPGEAEAALHLSYKPEPKDAILARASKHGIPSAEMERRLASMEKNGALLIKNPDGEPRICLLPFVVGFFETQIASMNAGLYLDTTQYMAEAMGFEYLSTVPQQMRIVPVEKSITPQHRISTHDEIRRIIADAGDSIALTTCICRKGRDMLGAPCKRTDRRETCMAFHDFGEMYIKNGWARRIGVEEAMEVIALSEKDGLVIEVSNEKNPSFACMCCPCCCGVFNMLAAAPRPADFVQSNFRAALDSDKCVLCGKCEKRCPTQAIKIKKDAVKIDLGKCIGCGLCAAACKPGALTMAPKTKQRTPPEDYSALMDAILANKKGLVGKAASTIRGALGIKR</sequence>
<evidence type="ECO:0000256" key="3">
    <source>
        <dbReference type="ARBA" id="ARBA00023004"/>
    </source>
</evidence>
<keyword evidence="1" id="KW-0004">4Fe-4S</keyword>
<dbReference type="PANTHER" id="PTHR24960:SF79">
    <property type="entry name" value="PHOTOSYSTEM I IRON-SULFUR CENTER"/>
    <property type="match status" value="1"/>
</dbReference>
<gene>
    <name evidence="6" type="ORF">SAMN02745216_03945</name>
</gene>
<dbReference type="InterPro" id="IPR017896">
    <property type="entry name" value="4Fe4S_Fe-S-bd"/>
</dbReference>
<dbReference type="PANTHER" id="PTHR24960">
    <property type="entry name" value="PHOTOSYSTEM I IRON-SULFUR CENTER-RELATED"/>
    <property type="match status" value="1"/>
</dbReference>
<keyword evidence="4" id="KW-0411">Iron-sulfur</keyword>
<evidence type="ECO:0000256" key="1">
    <source>
        <dbReference type="ARBA" id="ARBA00022485"/>
    </source>
</evidence>
<name>A0A1M6UNV4_9BACT</name>
<dbReference type="GO" id="GO:0046872">
    <property type="term" value="F:metal ion binding"/>
    <property type="evidence" value="ECO:0007669"/>
    <property type="project" value="UniProtKB-KW"/>
</dbReference>
<dbReference type="InterPro" id="IPR017900">
    <property type="entry name" value="4Fe4S_Fe_S_CS"/>
</dbReference>
<dbReference type="InterPro" id="IPR050157">
    <property type="entry name" value="PSI_iron-sulfur_center"/>
</dbReference>
<evidence type="ECO:0000313" key="7">
    <source>
        <dbReference type="Proteomes" id="UP000183994"/>
    </source>
</evidence>
<dbReference type="Gene3D" id="3.30.70.20">
    <property type="match status" value="1"/>
</dbReference>
<dbReference type="Proteomes" id="UP000183994">
    <property type="component" value="Unassembled WGS sequence"/>
</dbReference>
<dbReference type="RefSeq" id="WP_073477975.1">
    <property type="nucleotide sequence ID" value="NZ_FQZU01000031.1"/>
</dbReference>
<dbReference type="EMBL" id="FQZU01000031">
    <property type="protein sequence ID" value="SHK70925.1"/>
    <property type="molecule type" value="Genomic_DNA"/>
</dbReference>
<protein>
    <submittedName>
        <fullName evidence="6">4Fe-4S dicluster domain-containing protein</fullName>
    </submittedName>
</protein>
<evidence type="ECO:0000313" key="6">
    <source>
        <dbReference type="EMBL" id="SHK70925.1"/>
    </source>
</evidence>
<dbReference type="PROSITE" id="PS51379">
    <property type="entry name" value="4FE4S_FER_2"/>
    <property type="match status" value="2"/>
</dbReference>
<evidence type="ECO:0000256" key="4">
    <source>
        <dbReference type="ARBA" id="ARBA00023014"/>
    </source>
</evidence>
<evidence type="ECO:0000259" key="5">
    <source>
        <dbReference type="PROSITE" id="PS51379"/>
    </source>
</evidence>
<dbReference type="PROSITE" id="PS00198">
    <property type="entry name" value="4FE4S_FER_1"/>
    <property type="match status" value="1"/>
</dbReference>
<keyword evidence="7" id="KW-1185">Reference proteome</keyword>
<keyword evidence="2" id="KW-0479">Metal-binding</keyword>
<feature type="domain" description="4Fe-4S ferredoxin-type" evidence="5">
    <location>
        <begin position="322"/>
        <end position="350"/>
    </location>
</feature>
<evidence type="ECO:0000256" key="2">
    <source>
        <dbReference type="ARBA" id="ARBA00022723"/>
    </source>
</evidence>
<dbReference type="STRING" id="1121393.SAMN02745216_03945"/>
<proteinExistence type="predicted"/>
<dbReference type="OrthoDB" id="5488678at2"/>
<dbReference type="SUPFAM" id="SSF54862">
    <property type="entry name" value="4Fe-4S ferredoxins"/>
    <property type="match status" value="1"/>
</dbReference>
<dbReference type="GO" id="GO:0051539">
    <property type="term" value="F:4 iron, 4 sulfur cluster binding"/>
    <property type="evidence" value="ECO:0007669"/>
    <property type="project" value="UniProtKB-KW"/>
</dbReference>
<organism evidence="6 7">
    <name type="scientific">Desulfatibacillum alkenivorans DSM 16219</name>
    <dbReference type="NCBI Taxonomy" id="1121393"/>
    <lineage>
        <taxon>Bacteria</taxon>
        <taxon>Pseudomonadati</taxon>
        <taxon>Thermodesulfobacteriota</taxon>
        <taxon>Desulfobacteria</taxon>
        <taxon>Desulfobacterales</taxon>
        <taxon>Desulfatibacillaceae</taxon>
        <taxon>Desulfatibacillum</taxon>
    </lineage>
</organism>
<dbReference type="Pfam" id="PF13237">
    <property type="entry name" value="Fer4_10"/>
    <property type="match status" value="1"/>
</dbReference>
<keyword evidence="3" id="KW-0408">Iron</keyword>
<accession>A0A1M6UNV4</accession>
<feature type="domain" description="4Fe-4S ferredoxin-type" evidence="5">
    <location>
        <begin position="292"/>
        <end position="321"/>
    </location>
</feature>
<dbReference type="AlphaFoldDB" id="A0A1M6UNV4"/>
<reference evidence="7" key="1">
    <citation type="submission" date="2016-11" db="EMBL/GenBank/DDBJ databases">
        <authorList>
            <person name="Varghese N."/>
            <person name="Submissions S."/>
        </authorList>
    </citation>
    <scope>NUCLEOTIDE SEQUENCE [LARGE SCALE GENOMIC DNA]</scope>
    <source>
        <strain evidence="7">DSM 16219</strain>
    </source>
</reference>